<dbReference type="EMBL" id="AVOT02051045">
    <property type="protein sequence ID" value="MBW0546084.1"/>
    <property type="molecule type" value="Genomic_DNA"/>
</dbReference>
<gene>
    <name evidence="1" type="ORF">O181_085799</name>
</gene>
<name>A0A9Q3IN45_9BASI</name>
<evidence type="ECO:0000313" key="2">
    <source>
        <dbReference type="Proteomes" id="UP000765509"/>
    </source>
</evidence>
<protein>
    <submittedName>
        <fullName evidence="1">Uncharacterized protein</fullName>
    </submittedName>
</protein>
<evidence type="ECO:0000313" key="1">
    <source>
        <dbReference type="EMBL" id="MBW0546084.1"/>
    </source>
</evidence>
<reference evidence="1" key="1">
    <citation type="submission" date="2021-03" db="EMBL/GenBank/DDBJ databases">
        <title>Draft genome sequence of rust myrtle Austropuccinia psidii MF-1, a brazilian biotype.</title>
        <authorList>
            <person name="Quecine M.C."/>
            <person name="Pachon D.M.R."/>
            <person name="Bonatelli M.L."/>
            <person name="Correr F.H."/>
            <person name="Franceschini L.M."/>
            <person name="Leite T.F."/>
            <person name="Margarido G.R.A."/>
            <person name="Almeida C.A."/>
            <person name="Ferrarezi J.A."/>
            <person name="Labate C.A."/>
        </authorList>
    </citation>
    <scope>NUCLEOTIDE SEQUENCE</scope>
    <source>
        <strain evidence="1">MF-1</strain>
    </source>
</reference>
<feature type="non-terminal residue" evidence="1">
    <location>
        <position position="70"/>
    </location>
</feature>
<dbReference type="Proteomes" id="UP000765509">
    <property type="component" value="Unassembled WGS sequence"/>
</dbReference>
<keyword evidence="2" id="KW-1185">Reference proteome</keyword>
<dbReference type="AlphaFoldDB" id="A0A9Q3IN45"/>
<proteinExistence type="predicted"/>
<accession>A0A9Q3IN45</accession>
<comment type="caution">
    <text evidence="1">The sequence shown here is derived from an EMBL/GenBank/DDBJ whole genome shotgun (WGS) entry which is preliminary data.</text>
</comment>
<organism evidence="1 2">
    <name type="scientific">Austropuccinia psidii MF-1</name>
    <dbReference type="NCBI Taxonomy" id="1389203"/>
    <lineage>
        <taxon>Eukaryota</taxon>
        <taxon>Fungi</taxon>
        <taxon>Dikarya</taxon>
        <taxon>Basidiomycota</taxon>
        <taxon>Pucciniomycotina</taxon>
        <taxon>Pucciniomycetes</taxon>
        <taxon>Pucciniales</taxon>
        <taxon>Sphaerophragmiaceae</taxon>
        <taxon>Austropuccinia</taxon>
    </lineage>
</organism>
<sequence>MNSPPTQVHSISPILASQLTCLSREEFSLNHHRIKKILNNALSEAENNSVSIEINDYFKKGLTFISQKEH</sequence>